<dbReference type="EMBL" id="AONG01000019">
    <property type="protein sequence ID" value="KIQ67909.1"/>
    <property type="molecule type" value="Genomic_DNA"/>
</dbReference>
<evidence type="ECO:0000313" key="2">
    <source>
        <dbReference type="EMBL" id="KIQ67909.1"/>
    </source>
</evidence>
<dbReference type="OrthoDB" id="423529at2"/>
<dbReference type="Pfam" id="PF12275">
    <property type="entry name" value="DUF3616"/>
    <property type="match status" value="1"/>
</dbReference>
<dbReference type="PATRIC" id="fig|1123501.6.peg.3767"/>
<keyword evidence="3" id="KW-1185">Reference proteome</keyword>
<dbReference type="STRING" id="1123501.Wenmar_03640"/>
<gene>
    <name evidence="2" type="ORF">Wenmar_03640</name>
</gene>
<dbReference type="eggNOG" id="COG0454">
    <property type="taxonomic scope" value="Bacteria"/>
</dbReference>
<comment type="caution">
    <text evidence="2">The sequence shown here is derived from an EMBL/GenBank/DDBJ whole genome shotgun (WGS) entry which is preliminary data.</text>
</comment>
<dbReference type="Proteomes" id="UP000035100">
    <property type="component" value="Unassembled WGS sequence"/>
</dbReference>
<dbReference type="AlphaFoldDB" id="A0A0D0PZX0"/>
<protein>
    <submittedName>
        <fullName evidence="2">Wenxma_18, whole genome shotgun sequence</fullName>
    </submittedName>
</protein>
<sequence>MTDAAAEDRGADETLRLIFRDQRALAHVHDPIHRDLSAAARCGDSLFLSCDETAGIDRLTEGPDGWQNHAHFPLGRLVDLPAGPDGEMDIEGLHCDGDWLWIVGSHSLKRGKAERDEKPLEESLEDLAEIKRDPNRFFLARVPLLPGEGGAEPVAIAGSRRIAHIKLKPNKSKLRKWLKKDRHLRPFLDLPCKENGFDIEGIAARDLRVWIGLRGPVLRGWAIILELEMKITGSGRLKAKRIDGKRRYRKHFIDAAGMGIRDLSLDGEDILILTGPTMAGDGQCRVLRWRDAAGCTGTGFRRGAEVTEVLTVPYRGPVDHAEGLAPWTEGRWLIVYDSPAGRRLTTRGSEVTADVWRLSDAGSPVPNAEGGPPGTA</sequence>
<accession>A0A0D0PZX0</accession>
<proteinExistence type="predicted"/>
<dbReference type="RefSeq" id="WP_018302126.1">
    <property type="nucleotide sequence ID" value="NZ_KB902281.1"/>
</dbReference>
<feature type="domain" description="DUF3616" evidence="1">
    <location>
        <begin position="35"/>
        <end position="354"/>
    </location>
</feature>
<reference evidence="2 3" key="1">
    <citation type="submission" date="2013-01" db="EMBL/GenBank/DDBJ databases">
        <authorList>
            <person name="Fiebig A."/>
            <person name="Goeker M."/>
            <person name="Klenk H.-P.P."/>
        </authorList>
    </citation>
    <scope>NUCLEOTIDE SEQUENCE [LARGE SCALE GENOMIC DNA]</scope>
    <source>
        <strain evidence="2 3">DSM 24838</strain>
    </source>
</reference>
<evidence type="ECO:0000259" key="1">
    <source>
        <dbReference type="Pfam" id="PF12275"/>
    </source>
</evidence>
<organism evidence="2 3">
    <name type="scientific">Wenxinia marina DSM 24838</name>
    <dbReference type="NCBI Taxonomy" id="1123501"/>
    <lineage>
        <taxon>Bacteria</taxon>
        <taxon>Pseudomonadati</taxon>
        <taxon>Pseudomonadota</taxon>
        <taxon>Alphaproteobacteria</taxon>
        <taxon>Rhodobacterales</taxon>
        <taxon>Roseobacteraceae</taxon>
        <taxon>Wenxinia</taxon>
    </lineage>
</organism>
<evidence type="ECO:0000313" key="3">
    <source>
        <dbReference type="Proteomes" id="UP000035100"/>
    </source>
</evidence>
<dbReference type="InterPro" id="IPR022060">
    <property type="entry name" value="DUF3616"/>
</dbReference>
<name>A0A0D0PZX0_9RHOB</name>